<gene>
    <name evidence="2" type="ORF">F4556_007089</name>
</gene>
<dbReference type="InterPro" id="IPR000073">
    <property type="entry name" value="AB_hydrolase_1"/>
</dbReference>
<sequence length="264" mass="28629">MGDYVELSGIRTWYEAEGDGDPLLLLHGGLCTNETWDAQRPALAAEYRVFLPERRAHGRTPDVAGPLSYRDMADDTVRFLESVVRGPAHLVGWSDGGIVALLVAIARPDLVRKVVAIGANFRPTPEVVAAPAMLDHLTPDGPELAPFREMYAAVSPDGAEHWPVVADKMFRMFATQPTISLAELAGIGAPTLVLVGDDDMMTLEHTVELYRTIPHSELAVVPGASHALPLEKPAETNRIILDFLGHDPIPTMLPVRRAGARQPA</sequence>
<dbReference type="InterPro" id="IPR050471">
    <property type="entry name" value="AB_hydrolase"/>
</dbReference>
<dbReference type="Gene3D" id="3.40.50.1820">
    <property type="entry name" value="alpha/beta hydrolase"/>
    <property type="match status" value="1"/>
</dbReference>
<protein>
    <submittedName>
        <fullName evidence="2">Pimeloyl-ACP methyl ester carboxylesterase</fullName>
    </submittedName>
</protein>
<evidence type="ECO:0000313" key="3">
    <source>
        <dbReference type="Proteomes" id="UP000573327"/>
    </source>
</evidence>
<comment type="caution">
    <text evidence="2">The sequence shown here is derived from an EMBL/GenBank/DDBJ whole genome shotgun (WGS) entry which is preliminary data.</text>
</comment>
<dbReference type="InterPro" id="IPR029058">
    <property type="entry name" value="AB_hydrolase_fold"/>
</dbReference>
<organism evidence="2 3">
    <name type="scientific">Kitasatospora gansuensis</name>
    <dbReference type="NCBI Taxonomy" id="258050"/>
    <lineage>
        <taxon>Bacteria</taxon>
        <taxon>Bacillati</taxon>
        <taxon>Actinomycetota</taxon>
        <taxon>Actinomycetes</taxon>
        <taxon>Kitasatosporales</taxon>
        <taxon>Streptomycetaceae</taxon>
        <taxon>Kitasatospora</taxon>
    </lineage>
</organism>
<dbReference type="PANTHER" id="PTHR43433">
    <property type="entry name" value="HYDROLASE, ALPHA/BETA FOLD FAMILY PROTEIN"/>
    <property type="match status" value="1"/>
</dbReference>
<reference evidence="2 3" key="1">
    <citation type="submission" date="2020-08" db="EMBL/GenBank/DDBJ databases">
        <title>Sequencing the genomes of 1000 actinobacteria strains.</title>
        <authorList>
            <person name="Klenk H.-P."/>
        </authorList>
    </citation>
    <scope>NUCLEOTIDE SEQUENCE [LARGE SCALE GENOMIC DNA]</scope>
    <source>
        <strain evidence="2 3">DSM 44786</strain>
    </source>
</reference>
<feature type="domain" description="AB hydrolase-1" evidence="1">
    <location>
        <begin position="23"/>
        <end position="238"/>
    </location>
</feature>
<dbReference type="EMBL" id="JACHJR010000001">
    <property type="protein sequence ID" value="MBB4951554.1"/>
    <property type="molecule type" value="Genomic_DNA"/>
</dbReference>
<dbReference type="AlphaFoldDB" id="A0A7W7WM95"/>
<dbReference type="RefSeq" id="WP_184923591.1">
    <property type="nucleotide sequence ID" value="NZ_JACHJR010000001.1"/>
</dbReference>
<evidence type="ECO:0000259" key="1">
    <source>
        <dbReference type="Pfam" id="PF12697"/>
    </source>
</evidence>
<keyword evidence="3" id="KW-1185">Reference proteome</keyword>
<dbReference type="GO" id="GO:0003824">
    <property type="term" value="F:catalytic activity"/>
    <property type="evidence" value="ECO:0007669"/>
    <property type="project" value="UniProtKB-ARBA"/>
</dbReference>
<dbReference type="Proteomes" id="UP000573327">
    <property type="component" value="Unassembled WGS sequence"/>
</dbReference>
<dbReference type="Pfam" id="PF12697">
    <property type="entry name" value="Abhydrolase_6"/>
    <property type="match status" value="1"/>
</dbReference>
<dbReference type="SUPFAM" id="SSF53474">
    <property type="entry name" value="alpha/beta-Hydrolases"/>
    <property type="match status" value="1"/>
</dbReference>
<accession>A0A7W7WM95</accession>
<name>A0A7W7WM95_9ACTN</name>
<dbReference type="PANTHER" id="PTHR43433:SF5">
    <property type="entry name" value="AB HYDROLASE-1 DOMAIN-CONTAINING PROTEIN"/>
    <property type="match status" value="1"/>
</dbReference>
<proteinExistence type="predicted"/>
<evidence type="ECO:0000313" key="2">
    <source>
        <dbReference type="EMBL" id="MBB4951554.1"/>
    </source>
</evidence>